<dbReference type="InterPro" id="IPR016032">
    <property type="entry name" value="Sig_transdc_resp-reg_C-effctor"/>
</dbReference>
<keyword evidence="2" id="KW-0396">Initiation factor</keyword>
<dbReference type="Gene3D" id="1.10.10.10">
    <property type="entry name" value="Winged helix-like DNA-binding domain superfamily/Winged helix DNA-binding domain"/>
    <property type="match status" value="1"/>
</dbReference>
<gene>
    <name evidence="2" type="ORF">INF30_11975</name>
</gene>
<dbReference type="RefSeq" id="WP_226395380.1">
    <property type="nucleotide sequence ID" value="NZ_JADCKL010000012.1"/>
</dbReference>
<evidence type="ECO:0000313" key="2">
    <source>
        <dbReference type="EMBL" id="MBE5063971.1"/>
    </source>
</evidence>
<feature type="domain" description="Sporulation initiation factor Spo0A C-terminal" evidence="1">
    <location>
        <begin position="15"/>
        <end position="109"/>
    </location>
</feature>
<keyword evidence="3" id="KW-1185">Reference proteome</keyword>
<keyword evidence="2" id="KW-0648">Protein biosynthesis</keyword>
<organism evidence="2 3">
    <name type="scientific">Claveliimonas monacensis</name>
    <dbReference type="NCBI Taxonomy" id="2779351"/>
    <lineage>
        <taxon>Bacteria</taxon>
        <taxon>Bacillati</taxon>
        <taxon>Bacillota</taxon>
        <taxon>Clostridia</taxon>
        <taxon>Lachnospirales</taxon>
        <taxon>Lachnospiraceae</taxon>
        <taxon>Claveliimonas</taxon>
    </lineage>
</organism>
<sequence>MQLEPIQYEKVSQWLLRKLGITANYRGFHYISHAMYLISEDQERLLYVSKLLYPDLAKEYKTDWRAVEHSIRTVINILWKDNSDFLCFMAECQLSRRPAAGKFLAILYDFISNLDIEASQLN</sequence>
<accession>A0ABR9RLW5</accession>
<dbReference type="GO" id="GO:0003743">
    <property type="term" value="F:translation initiation factor activity"/>
    <property type="evidence" value="ECO:0007669"/>
    <property type="project" value="UniProtKB-KW"/>
</dbReference>
<dbReference type="InterPro" id="IPR036388">
    <property type="entry name" value="WH-like_DNA-bd_sf"/>
</dbReference>
<protein>
    <submittedName>
        <fullName evidence="2">Sporulation initiation factor Spo0A C-terminal domain-containing protein</fullName>
    </submittedName>
</protein>
<evidence type="ECO:0000259" key="1">
    <source>
        <dbReference type="Pfam" id="PF08769"/>
    </source>
</evidence>
<dbReference type="SUPFAM" id="SSF46894">
    <property type="entry name" value="C-terminal effector domain of the bipartite response regulators"/>
    <property type="match status" value="1"/>
</dbReference>
<comment type="caution">
    <text evidence="2">The sequence shown here is derived from an EMBL/GenBank/DDBJ whole genome shotgun (WGS) entry which is preliminary data.</text>
</comment>
<dbReference type="Pfam" id="PF08769">
    <property type="entry name" value="Spo0A_C"/>
    <property type="match status" value="1"/>
</dbReference>
<dbReference type="InterPro" id="IPR014879">
    <property type="entry name" value="Spo0A_C"/>
</dbReference>
<evidence type="ECO:0000313" key="3">
    <source>
        <dbReference type="Proteomes" id="UP000758652"/>
    </source>
</evidence>
<dbReference type="Proteomes" id="UP000758652">
    <property type="component" value="Unassembled WGS sequence"/>
</dbReference>
<proteinExistence type="predicted"/>
<name>A0ABR9RLW5_9FIRM</name>
<reference evidence="2 3" key="1">
    <citation type="submission" date="2020-10" db="EMBL/GenBank/DDBJ databases">
        <title>ChiBAC.</title>
        <authorList>
            <person name="Zenner C."/>
            <person name="Hitch T.C.A."/>
            <person name="Clavel T."/>
        </authorList>
    </citation>
    <scope>NUCLEOTIDE SEQUENCE [LARGE SCALE GENOMIC DNA]</scope>
    <source>
        <strain evidence="2 3">DSM 108991</strain>
    </source>
</reference>
<dbReference type="EMBL" id="JADCKL010000012">
    <property type="protein sequence ID" value="MBE5063971.1"/>
    <property type="molecule type" value="Genomic_DNA"/>
</dbReference>